<comment type="caution">
    <text evidence="1">The sequence shown here is derived from an EMBL/GenBank/DDBJ whole genome shotgun (WGS) entry which is preliminary data.</text>
</comment>
<evidence type="ECO:0000313" key="2">
    <source>
        <dbReference type="Proteomes" id="UP001213771"/>
    </source>
</evidence>
<gene>
    <name evidence="1" type="ORF">PVE99_16065</name>
</gene>
<accession>A0ABD4WUG5</accession>
<organism evidence="1 2">
    <name type="scientific">Priestia megaterium</name>
    <name type="common">Bacillus megaterium</name>
    <dbReference type="NCBI Taxonomy" id="1404"/>
    <lineage>
        <taxon>Bacteria</taxon>
        <taxon>Bacillati</taxon>
        <taxon>Bacillota</taxon>
        <taxon>Bacilli</taxon>
        <taxon>Bacillales</taxon>
        <taxon>Bacillaceae</taxon>
        <taxon>Priestia</taxon>
    </lineage>
</organism>
<protein>
    <submittedName>
        <fullName evidence="1">Uncharacterized protein</fullName>
    </submittedName>
</protein>
<evidence type="ECO:0000313" key="1">
    <source>
        <dbReference type="EMBL" id="MDD9783886.1"/>
    </source>
</evidence>
<proteinExistence type="predicted"/>
<reference evidence="1 2" key="1">
    <citation type="submission" date="2023-02" db="EMBL/GenBank/DDBJ databases">
        <authorList>
            <person name="Olszewska D."/>
        </authorList>
    </citation>
    <scope>NUCLEOTIDE SEQUENCE [LARGE SCALE GENOMIC DNA]</scope>
    <source>
        <strain evidence="1 2">FDU301</strain>
    </source>
</reference>
<dbReference type="AlphaFoldDB" id="A0ABD4WUG5"/>
<dbReference type="Proteomes" id="UP001213771">
    <property type="component" value="Unassembled WGS sequence"/>
</dbReference>
<sequence>MYQVGIYTLRDGTKRKIRIEEWMTLQDELEKVGITESDIFQMQLVIQDNKI</sequence>
<dbReference type="RefSeq" id="WP_274589059.1">
    <property type="nucleotide sequence ID" value="NZ_JARAOX010000191.1"/>
</dbReference>
<name>A0ABD4WUG5_PRIMG</name>
<dbReference type="EMBL" id="JARAOX010000191">
    <property type="protein sequence ID" value="MDD9783886.1"/>
    <property type="molecule type" value="Genomic_DNA"/>
</dbReference>